<feature type="transmembrane region" description="Helical" evidence="1">
    <location>
        <begin position="12"/>
        <end position="33"/>
    </location>
</feature>
<proteinExistence type="predicted"/>
<evidence type="ECO:0008006" key="4">
    <source>
        <dbReference type="Google" id="ProtNLM"/>
    </source>
</evidence>
<feature type="transmembrane region" description="Helical" evidence="1">
    <location>
        <begin position="159"/>
        <end position="179"/>
    </location>
</feature>
<feature type="transmembrane region" description="Helical" evidence="1">
    <location>
        <begin position="45"/>
        <end position="64"/>
    </location>
</feature>
<feature type="transmembrane region" description="Helical" evidence="1">
    <location>
        <begin position="70"/>
        <end position="87"/>
    </location>
</feature>
<dbReference type="KEGG" id="kphy:AOZ06_23140"/>
<evidence type="ECO:0000256" key="1">
    <source>
        <dbReference type="SAM" id="Phobius"/>
    </source>
</evidence>
<keyword evidence="1" id="KW-0472">Membrane</keyword>
<feature type="transmembrane region" description="Helical" evidence="1">
    <location>
        <begin position="99"/>
        <end position="120"/>
    </location>
</feature>
<reference evidence="2" key="1">
    <citation type="submission" date="2015-07" db="EMBL/GenBank/DDBJ databases">
        <title>Genome sequencing of Kibdelosporangium phytohabitans.</title>
        <authorList>
            <person name="Qin S."/>
            <person name="Xing K."/>
        </authorList>
    </citation>
    <scope>NUCLEOTIDE SEQUENCE [LARGE SCALE GENOMIC DNA]</scope>
    <source>
        <strain evidence="2">KLBMP1111</strain>
    </source>
</reference>
<dbReference type="Proteomes" id="UP000063699">
    <property type="component" value="Chromosome"/>
</dbReference>
<evidence type="ECO:0000313" key="2">
    <source>
        <dbReference type="EMBL" id="ALG09416.1"/>
    </source>
</evidence>
<evidence type="ECO:0000313" key="3">
    <source>
        <dbReference type="Proteomes" id="UP000063699"/>
    </source>
</evidence>
<keyword evidence="3" id="KW-1185">Reference proteome</keyword>
<keyword evidence="1" id="KW-1133">Transmembrane helix</keyword>
<dbReference type="EMBL" id="CP012752">
    <property type="protein sequence ID" value="ALG09416.1"/>
    <property type="molecule type" value="Genomic_DNA"/>
</dbReference>
<dbReference type="STRING" id="860235.AOZ06_23140"/>
<dbReference type="Pfam" id="PF17197">
    <property type="entry name" value="DUF5134"/>
    <property type="match status" value="1"/>
</dbReference>
<accession>A0A0N9HW34</accession>
<organism evidence="2 3">
    <name type="scientific">Kibdelosporangium phytohabitans</name>
    <dbReference type="NCBI Taxonomy" id="860235"/>
    <lineage>
        <taxon>Bacteria</taxon>
        <taxon>Bacillati</taxon>
        <taxon>Actinomycetota</taxon>
        <taxon>Actinomycetes</taxon>
        <taxon>Pseudonocardiales</taxon>
        <taxon>Pseudonocardiaceae</taxon>
        <taxon>Kibdelosporangium</taxon>
    </lineage>
</organism>
<feature type="transmembrane region" description="Helical" evidence="1">
    <location>
        <begin position="126"/>
        <end position="147"/>
    </location>
</feature>
<protein>
    <recommendedName>
        <fullName evidence="4">DUF5134 domain-containing protein</fullName>
    </recommendedName>
</protein>
<sequence length="180" mass="18974">MHPDSMMGSPFLRWWLTALFLLPGLFFLARCLLRGVPATRVSDGLHVLMCAGMIVMMWPTGLVVPVAAQLAVFGAGTLWFAGLVVVGHDDCDWPRSWGAHAHHAIMMAGMVWMIAIMSMHRAVVPGLQAGIAAVLAALFLLGSAAVAVRSSRSTSGVPLPVAADVLMSVGMAGTTLVLIT</sequence>
<dbReference type="InterPro" id="IPR033458">
    <property type="entry name" value="DUF5134"/>
</dbReference>
<keyword evidence="1" id="KW-0812">Transmembrane</keyword>
<gene>
    <name evidence="2" type="ORF">AOZ06_23140</name>
</gene>
<dbReference type="AlphaFoldDB" id="A0A0N9HW34"/>
<name>A0A0N9HW34_9PSEU</name>